<dbReference type="PANTHER" id="PTHR36981:SF13">
    <property type="entry name" value="P2X PURINOCEPTOR 7-LIKE ISOFORM X1"/>
    <property type="match status" value="1"/>
</dbReference>
<dbReference type="GeneTree" id="ENSGT00990000205944"/>
<dbReference type="InterPro" id="IPR046815">
    <property type="entry name" value="P2RX7_C"/>
</dbReference>
<dbReference type="Ensembl" id="ENSXETT00000122059">
    <property type="protein sequence ID" value="ENSXETP00000118704"/>
    <property type="gene ID" value="ENSXETG00000042773"/>
</dbReference>
<evidence type="ECO:0000313" key="2">
    <source>
        <dbReference type="Ensembl" id="ENSXETP00000118704"/>
    </source>
</evidence>
<organism evidence="2">
    <name type="scientific">Xenopus tropicalis</name>
    <name type="common">Western clawed frog</name>
    <name type="synonym">Silurana tropicalis</name>
    <dbReference type="NCBI Taxonomy" id="8364"/>
    <lineage>
        <taxon>Eukaryota</taxon>
        <taxon>Metazoa</taxon>
        <taxon>Chordata</taxon>
        <taxon>Craniata</taxon>
        <taxon>Vertebrata</taxon>
        <taxon>Euteleostomi</taxon>
        <taxon>Amphibia</taxon>
        <taxon>Batrachia</taxon>
        <taxon>Anura</taxon>
        <taxon>Pipoidea</taxon>
        <taxon>Pipidae</taxon>
        <taxon>Xenopodinae</taxon>
        <taxon>Xenopus</taxon>
        <taxon>Silurana</taxon>
    </lineage>
</organism>
<proteinExistence type="predicted"/>
<feature type="domain" description="P2X purinoreceptor 7 intracellular" evidence="1">
    <location>
        <begin position="79"/>
        <end position="129"/>
    </location>
</feature>
<dbReference type="AlphaFoldDB" id="A0A803KE76"/>
<accession>A0A803KE76</accession>
<reference evidence="2" key="1">
    <citation type="journal article" date="2010" name="Science">
        <title>The genome of the Western clawed frog Xenopus tropicalis.</title>
        <authorList>
            <person name="Hellsten U."/>
            <person name="Harland R.M."/>
            <person name="Gilchrist M.J."/>
            <person name="Hendrix D."/>
            <person name="Jurka J."/>
            <person name="Kapitonov V."/>
            <person name="Ovcharenko I."/>
            <person name="Putnam N.H."/>
            <person name="Shu S."/>
            <person name="Taher L."/>
            <person name="Blitz I.L."/>
            <person name="Blumberg B."/>
            <person name="Dichmann D.S."/>
            <person name="Dubchak I."/>
            <person name="Amaya E."/>
            <person name="Detter J.C."/>
            <person name="Fletcher R."/>
            <person name="Gerhard D.S."/>
            <person name="Goodstein D."/>
            <person name="Graves T."/>
            <person name="Grigoriev I.V."/>
            <person name="Grimwood J."/>
            <person name="Kawashima T."/>
            <person name="Lindquist E."/>
            <person name="Lucas S.M."/>
            <person name="Mead P.E."/>
            <person name="Mitros T."/>
            <person name="Ogino H."/>
            <person name="Ohta Y."/>
            <person name="Poliakov A.V."/>
            <person name="Pollet N."/>
            <person name="Robert J."/>
            <person name="Salamov A."/>
            <person name="Sater A.K."/>
            <person name="Schmutz J."/>
            <person name="Terry A."/>
            <person name="Vize P.D."/>
            <person name="Warren W.C."/>
            <person name="Wells D."/>
            <person name="Wills A."/>
            <person name="Wilson R.K."/>
            <person name="Zimmerman L.B."/>
            <person name="Zorn A.M."/>
            <person name="Grainger R."/>
            <person name="Grammer T."/>
            <person name="Khokha M.K."/>
            <person name="Richardson P.M."/>
            <person name="Rokhsar D.S."/>
        </authorList>
    </citation>
    <scope>NUCLEOTIDE SEQUENCE [LARGE SCALE GENOMIC DNA]</scope>
    <source>
        <strain evidence="2">Nigerian</strain>
    </source>
</reference>
<protein>
    <recommendedName>
        <fullName evidence="1">P2X purinoreceptor 7 intracellular domain-containing protein</fullName>
    </recommendedName>
</protein>
<dbReference type="Pfam" id="PF20478">
    <property type="entry name" value="P2RX7_C"/>
    <property type="match status" value="1"/>
</dbReference>
<reference evidence="2" key="2">
    <citation type="submission" date="2021-03" db="UniProtKB">
        <authorList>
            <consortium name="Ensembl"/>
        </authorList>
    </citation>
    <scope>IDENTIFICATION</scope>
</reference>
<dbReference type="InParanoid" id="A0A803KE76"/>
<dbReference type="PANTHER" id="PTHR36981">
    <property type="entry name" value="ZGC:195170"/>
    <property type="match status" value="1"/>
</dbReference>
<evidence type="ECO:0000259" key="1">
    <source>
        <dbReference type="Pfam" id="PF20478"/>
    </source>
</evidence>
<sequence>MSREDSQIPTTSTSHAEKVFNLFQHLYTHSSNLLGNNNWCRCSNCSPMQTVMECVCCHEKPAIKALIPEHASCIVDLFHNRAIRKAAYRSFAAWVYRYLGPETWKVIPACAVTAIRAAFPDPKGKYLGFLQTYPLYGRISQFG</sequence>
<name>A0A803KE76_XENTR</name>